<evidence type="ECO:0000313" key="4">
    <source>
        <dbReference type="Proteomes" id="UP001239085"/>
    </source>
</evidence>
<dbReference type="PANTHER" id="PTHR43540">
    <property type="entry name" value="PEROXYUREIDOACRYLATE/UREIDOACRYLATE AMIDOHYDROLASE-RELATED"/>
    <property type="match status" value="1"/>
</dbReference>
<dbReference type="EMBL" id="JAUSXK010000001">
    <property type="protein sequence ID" value="MDQ0642688.1"/>
    <property type="molecule type" value="Genomic_DNA"/>
</dbReference>
<organism evidence="3 4">
    <name type="scientific">Microbacterium murale</name>
    <dbReference type="NCBI Taxonomy" id="1081040"/>
    <lineage>
        <taxon>Bacteria</taxon>
        <taxon>Bacillati</taxon>
        <taxon>Actinomycetota</taxon>
        <taxon>Actinomycetes</taxon>
        <taxon>Micrococcales</taxon>
        <taxon>Microbacteriaceae</taxon>
        <taxon>Microbacterium</taxon>
    </lineage>
</organism>
<evidence type="ECO:0000256" key="1">
    <source>
        <dbReference type="ARBA" id="ARBA00022801"/>
    </source>
</evidence>
<feature type="domain" description="Isochorismatase-like" evidence="2">
    <location>
        <begin position="26"/>
        <end position="209"/>
    </location>
</feature>
<dbReference type="PANTHER" id="PTHR43540:SF6">
    <property type="entry name" value="ISOCHORISMATASE-LIKE DOMAIN-CONTAINING PROTEIN"/>
    <property type="match status" value="1"/>
</dbReference>
<name>A0ABU0P5U2_9MICO</name>
<accession>A0ABU0P5U2</accession>
<dbReference type="InterPro" id="IPR050272">
    <property type="entry name" value="Isochorismatase-like_hydrls"/>
</dbReference>
<proteinExistence type="predicted"/>
<keyword evidence="1" id="KW-0378">Hydrolase</keyword>
<dbReference type="RefSeq" id="WP_307358638.1">
    <property type="nucleotide sequence ID" value="NZ_JAUSXK010000001.1"/>
</dbReference>
<reference evidence="3 4" key="1">
    <citation type="submission" date="2023-07" db="EMBL/GenBank/DDBJ databases">
        <title>Comparative genomics of wheat-associated soil bacteria to identify genetic determinants of phenazine resistance.</title>
        <authorList>
            <person name="Mouncey N."/>
        </authorList>
    </citation>
    <scope>NUCLEOTIDE SEQUENCE [LARGE SCALE GENOMIC DNA]</scope>
    <source>
        <strain evidence="3 4">W2I7</strain>
    </source>
</reference>
<comment type="caution">
    <text evidence="3">The sequence shown here is derived from an EMBL/GenBank/DDBJ whole genome shotgun (WGS) entry which is preliminary data.</text>
</comment>
<protein>
    <submittedName>
        <fullName evidence="3">Nicotinamidase-related amidase</fullName>
    </submittedName>
</protein>
<evidence type="ECO:0000259" key="2">
    <source>
        <dbReference type="Pfam" id="PF00857"/>
    </source>
</evidence>
<dbReference type="InterPro" id="IPR000868">
    <property type="entry name" value="Isochorismatase-like_dom"/>
</dbReference>
<dbReference type="SUPFAM" id="SSF52499">
    <property type="entry name" value="Isochorismatase-like hydrolases"/>
    <property type="match status" value="1"/>
</dbReference>
<keyword evidence="4" id="KW-1185">Reference proteome</keyword>
<dbReference type="Proteomes" id="UP001239085">
    <property type="component" value="Unassembled WGS sequence"/>
</dbReference>
<dbReference type="InterPro" id="IPR036380">
    <property type="entry name" value="Isochorismatase-like_sf"/>
</dbReference>
<gene>
    <name evidence="3" type="ORF">QFZ46_000848</name>
</gene>
<dbReference type="Pfam" id="PF00857">
    <property type="entry name" value="Isochorismatase"/>
    <property type="match status" value="1"/>
</dbReference>
<sequence length="243" mass="26244">MARKTFEGWLGGEYSSPVDVPASDVALSVIDMQNAFLREEYSLGIAETQEPFAAALPGSVKLVEAARAAGVPVIYTRYAYLPGNEDQLDPAGRAEGTALSPRLVAGTVDIEIVDELAPIDGEIVLDKSRPSAFYGTRLEPYLTARGIRSVVICGVTTNICVETTARDASQRGYKTYVIEDAVGEAELSRHWHALYTIEFIFGTVATVEDVQRSWDVPVTGVPGYPLKRGANVEMLAWLEAAAS</sequence>
<dbReference type="CDD" id="cd00431">
    <property type="entry name" value="cysteine_hydrolases"/>
    <property type="match status" value="1"/>
</dbReference>
<evidence type="ECO:0000313" key="3">
    <source>
        <dbReference type="EMBL" id="MDQ0642688.1"/>
    </source>
</evidence>
<dbReference type="Gene3D" id="3.40.50.850">
    <property type="entry name" value="Isochorismatase-like"/>
    <property type="match status" value="1"/>
</dbReference>